<gene>
    <name evidence="4" type="ORF">Dxin01_01540</name>
</gene>
<dbReference type="SUPFAM" id="SSF52540">
    <property type="entry name" value="P-loop containing nucleoside triphosphate hydrolases"/>
    <property type="match status" value="1"/>
</dbReference>
<feature type="domain" description="NACHT" evidence="2">
    <location>
        <begin position="230"/>
        <end position="376"/>
    </location>
</feature>
<dbReference type="InterPro" id="IPR007111">
    <property type="entry name" value="NACHT_NTPase"/>
</dbReference>
<reference evidence="4 5" key="1">
    <citation type="submission" date="2024-02" db="EMBL/GenBank/DDBJ databases">
        <title>Deinococcus xinjiangensis NBRC 107630.</title>
        <authorList>
            <person name="Ichikawa N."/>
            <person name="Katano-Makiyama Y."/>
            <person name="Hidaka K."/>
        </authorList>
    </citation>
    <scope>NUCLEOTIDE SEQUENCE [LARGE SCALE GENOMIC DNA]</scope>
    <source>
        <strain evidence="4 5">NBRC 107630</strain>
    </source>
</reference>
<keyword evidence="5" id="KW-1185">Reference proteome</keyword>
<evidence type="ECO:0000313" key="5">
    <source>
        <dbReference type="Proteomes" id="UP001458946"/>
    </source>
</evidence>
<evidence type="ECO:0000313" key="4">
    <source>
        <dbReference type="EMBL" id="GAA5501801.1"/>
    </source>
</evidence>
<protein>
    <recommendedName>
        <fullName evidence="6">NACHT domain-containing protein</fullName>
    </recommendedName>
</protein>
<dbReference type="PANTHER" id="PTHR46844:SF1">
    <property type="entry name" value="SLR5058 PROTEIN"/>
    <property type="match status" value="1"/>
</dbReference>
<sequence length="767" mass="88596">MSKIIAPIPPHSKNRIESISDEVGELHPILRRLFRAMGYQAVEYTHGPTEQGADFVLTDFDPRLKNNKYIGVIAKTSRILGNTVDIENQIIQCSSRRFIENGKKEVRISGIFVVTTKSISHNAERSIHEKYATQSVDFFDRDRLVELINEYMPDFWYDIPSDLGEYLTYLRVKNEQNDKALSIISNKEVDYIKQDVVKFDEDFYSNRSRHRIVKRELVDLESEILDHKFIFMEGNIGSGKSKLLRRLIAYYSSPDSYKKHDTIPIFSTFRELFDSYNCDINNLIRESLSGISDSVNIHDKKILIVIDGFDEKILGYEERAKILGHFRDQSDYGKKHVLIASRYLFTNSVSPNALKTAKRYEVAPLSTKQLIKYMESICKSFNVHNRLLEDIKKSHLMKDIPRSPIAAIILAQLLQETGQDLPSNLTELYSKYIELALGRWDMQKGIRSQKEYDIIENVLMHFASECVDNQIQVTTIAGFKALIHKYCSSRQLGISENEIFDLISERSDIIVVNNSVNEVLFKHRSFAEFLYAKHMIRNQNYNVDSSAFNVYWTNIHFFSFGILKDAPTQLRRLYGITPKNDSEKFLKSIYISDYLMAAYQTPYNLIEEGVELAAKSYGELYFSITENKSELLNNLPKMVLLYIFQLMFRNNYNYDFLKNALESAGINIASSNLDFSPYSLFFLDTALIEEDREGNFKMLMDACGTAVPTDLALAIRHETKNDKTTYDAVKKNNKRVQRIINNKDSVISLSKLYDIPIKDLSVKGKVR</sequence>
<feature type="domain" description="NACHT C-terminal Helical" evidence="3">
    <location>
        <begin position="593"/>
        <end position="759"/>
    </location>
</feature>
<dbReference type="Pfam" id="PF22728">
    <property type="entry name" value="NCH1"/>
    <property type="match status" value="1"/>
</dbReference>
<feature type="domain" description="Restriction endonuclease type IV Mrr" evidence="1">
    <location>
        <begin position="28"/>
        <end position="148"/>
    </location>
</feature>
<dbReference type="Pfam" id="PF04471">
    <property type="entry name" value="Mrr_cat"/>
    <property type="match status" value="1"/>
</dbReference>
<dbReference type="InterPro" id="IPR054735">
    <property type="entry name" value="NCH1"/>
</dbReference>
<accession>A0ABP9VB02</accession>
<dbReference type="RefSeq" id="WP_353541771.1">
    <property type="nucleotide sequence ID" value="NZ_BAABRN010000013.1"/>
</dbReference>
<evidence type="ECO:0000259" key="2">
    <source>
        <dbReference type="Pfam" id="PF05729"/>
    </source>
</evidence>
<comment type="caution">
    <text evidence="4">The sequence shown here is derived from an EMBL/GenBank/DDBJ whole genome shotgun (WGS) entry which is preliminary data.</text>
</comment>
<organism evidence="4 5">
    <name type="scientific">Deinococcus xinjiangensis</name>
    <dbReference type="NCBI Taxonomy" id="457454"/>
    <lineage>
        <taxon>Bacteria</taxon>
        <taxon>Thermotogati</taxon>
        <taxon>Deinococcota</taxon>
        <taxon>Deinococci</taxon>
        <taxon>Deinococcales</taxon>
        <taxon>Deinococcaceae</taxon>
        <taxon>Deinococcus</taxon>
    </lineage>
</organism>
<evidence type="ECO:0008006" key="6">
    <source>
        <dbReference type="Google" id="ProtNLM"/>
    </source>
</evidence>
<dbReference type="EMBL" id="BAABRN010000013">
    <property type="protein sequence ID" value="GAA5501801.1"/>
    <property type="molecule type" value="Genomic_DNA"/>
</dbReference>
<dbReference type="PANTHER" id="PTHR46844">
    <property type="entry name" value="SLR5058 PROTEIN"/>
    <property type="match status" value="1"/>
</dbReference>
<dbReference type="InterPro" id="IPR027417">
    <property type="entry name" value="P-loop_NTPase"/>
</dbReference>
<dbReference type="Gene3D" id="3.40.50.300">
    <property type="entry name" value="P-loop containing nucleotide triphosphate hydrolases"/>
    <property type="match status" value="1"/>
</dbReference>
<proteinExistence type="predicted"/>
<name>A0ABP9VB02_9DEIO</name>
<dbReference type="Pfam" id="PF05729">
    <property type="entry name" value="NACHT"/>
    <property type="match status" value="1"/>
</dbReference>
<dbReference type="Proteomes" id="UP001458946">
    <property type="component" value="Unassembled WGS sequence"/>
</dbReference>
<evidence type="ECO:0000259" key="1">
    <source>
        <dbReference type="Pfam" id="PF04471"/>
    </source>
</evidence>
<evidence type="ECO:0000259" key="3">
    <source>
        <dbReference type="Pfam" id="PF22728"/>
    </source>
</evidence>
<dbReference type="InterPro" id="IPR007560">
    <property type="entry name" value="Restrct_endonuc_IV_Mrr"/>
</dbReference>